<dbReference type="EMBL" id="HG001812">
    <property type="protein sequence ID" value="CDF37034.1"/>
    <property type="molecule type" value="Genomic_DNA"/>
</dbReference>
<evidence type="ECO:0000313" key="3">
    <source>
        <dbReference type="Proteomes" id="UP000012073"/>
    </source>
</evidence>
<dbReference type="Proteomes" id="UP000012073">
    <property type="component" value="Unassembled WGS sequence"/>
</dbReference>
<name>R7QG44_CHOCR</name>
<gene>
    <name evidence="2" type="ORF">CHC_T00005218001</name>
</gene>
<accession>R7QG44</accession>
<reference evidence="3" key="1">
    <citation type="journal article" date="2013" name="Proc. Natl. Acad. Sci. U.S.A.">
        <title>Genome structure and metabolic features in the red seaweed Chondrus crispus shed light on evolution of the Archaeplastida.</title>
        <authorList>
            <person name="Collen J."/>
            <person name="Porcel B."/>
            <person name="Carre W."/>
            <person name="Ball S.G."/>
            <person name="Chaparro C."/>
            <person name="Tonon T."/>
            <person name="Barbeyron T."/>
            <person name="Michel G."/>
            <person name="Noel B."/>
            <person name="Valentin K."/>
            <person name="Elias M."/>
            <person name="Artiguenave F."/>
            <person name="Arun A."/>
            <person name="Aury J.M."/>
            <person name="Barbosa-Neto J.F."/>
            <person name="Bothwell J.H."/>
            <person name="Bouget F.Y."/>
            <person name="Brillet L."/>
            <person name="Cabello-Hurtado F."/>
            <person name="Capella-Gutierrez S."/>
            <person name="Charrier B."/>
            <person name="Cladiere L."/>
            <person name="Cock J.M."/>
            <person name="Coelho S.M."/>
            <person name="Colleoni C."/>
            <person name="Czjzek M."/>
            <person name="Da Silva C."/>
            <person name="Delage L."/>
            <person name="Denoeud F."/>
            <person name="Deschamps P."/>
            <person name="Dittami S.M."/>
            <person name="Gabaldon T."/>
            <person name="Gachon C.M."/>
            <person name="Groisillier A."/>
            <person name="Herve C."/>
            <person name="Jabbari K."/>
            <person name="Katinka M."/>
            <person name="Kloareg B."/>
            <person name="Kowalczyk N."/>
            <person name="Labadie K."/>
            <person name="Leblanc C."/>
            <person name="Lopez P.J."/>
            <person name="McLachlan D.H."/>
            <person name="Meslet-Cladiere L."/>
            <person name="Moustafa A."/>
            <person name="Nehr Z."/>
            <person name="Nyvall Collen P."/>
            <person name="Panaud O."/>
            <person name="Partensky F."/>
            <person name="Poulain J."/>
            <person name="Rensing S.A."/>
            <person name="Rousvoal S."/>
            <person name="Samson G."/>
            <person name="Symeonidi A."/>
            <person name="Weissenbach J."/>
            <person name="Zambounis A."/>
            <person name="Wincker P."/>
            <person name="Boyen C."/>
        </authorList>
    </citation>
    <scope>NUCLEOTIDE SEQUENCE [LARGE SCALE GENOMIC DNA]</scope>
    <source>
        <strain evidence="3">cv. Stackhouse</strain>
    </source>
</reference>
<dbReference type="AlphaFoldDB" id="R7QG44"/>
<protein>
    <submittedName>
        <fullName evidence="2">Uncharacterized protein</fullName>
    </submittedName>
</protein>
<organism evidence="2 3">
    <name type="scientific">Chondrus crispus</name>
    <name type="common">Carrageen Irish moss</name>
    <name type="synonym">Polymorpha crispa</name>
    <dbReference type="NCBI Taxonomy" id="2769"/>
    <lineage>
        <taxon>Eukaryota</taxon>
        <taxon>Rhodophyta</taxon>
        <taxon>Florideophyceae</taxon>
        <taxon>Rhodymeniophycidae</taxon>
        <taxon>Gigartinales</taxon>
        <taxon>Gigartinaceae</taxon>
        <taxon>Chondrus</taxon>
    </lineage>
</organism>
<sequence length="103" mass="11134">MTSPRPSSPPTATRSQSEKLRTGNAESTTPALSQAQKMPSPPRGLNSRMCPALVSPFSMTTDALLLPPSRGDSPQYVSSRHKPSLQTSPYKCIHLRFVPTQVA</sequence>
<feature type="compositionally biased region" description="Low complexity" evidence="1">
    <location>
        <begin position="1"/>
        <end position="15"/>
    </location>
</feature>
<dbReference type="RefSeq" id="XP_005716853.1">
    <property type="nucleotide sequence ID" value="XM_005716796.1"/>
</dbReference>
<dbReference type="KEGG" id="ccp:CHC_T00005218001"/>
<evidence type="ECO:0000256" key="1">
    <source>
        <dbReference type="SAM" id="MobiDB-lite"/>
    </source>
</evidence>
<feature type="compositionally biased region" description="Polar residues" evidence="1">
    <location>
        <begin position="24"/>
        <end position="37"/>
    </location>
</feature>
<dbReference type="Gramene" id="CDF37034">
    <property type="protein sequence ID" value="CDF37034"/>
    <property type="gene ID" value="CHC_T00005218001"/>
</dbReference>
<feature type="region of interest" description="Disordered" evidence="1">
    <location>
        <begin position="1"/>
        <end position="48"/>
    </location>
</feature>
<dbReference type="GeneID" id="17324568"/>
<proteinExistence type="predicted"/>
<keyword evidence="3" id="KW-1185">Reference proteome</keyword>
<evidence type="ECO:0000313" key="2">
    <source>
        <dbReference type="EMBL" id="CDF37034.1"/>
    </source>
</evidence>